<evidence type="ECO:0008006" key="3">
    <source>
        <dbReference type="Google" id="ProtNLM"/>
    </source>
</evidence>
<dbReference type="RefSeq" id="WP_221048743.1">
    <property type="nucleotide sequence ID" value="NZ_AP019782.1"/>
</dbReference>
<sequence length="797" mass="87496">MADDFSRSAETIASRLGEYTAPTGLYARTAAMPFLGRLSCPVAALEAGSWHELQLVYEVGASGIADGAWFKIAFKFYSDWALFQTSDPAQANYLTAEYQPGSLAPGQPPATVQSLKVRFDQKGHERPFQKAILVDVVDGYLNPGDRVVVRLGDRRFGGPGTRVQTFVEKGFAFRAYVDPLGTSRFAAVPGDVRLDVVPGPAAALQLTGPRLAKRGQPVPLRVRAEDAWGNVCWDHGGSVALTLRRDGAQAGERRVALARDGWAVALIDDLPVDVAGELEITAHLEGSAPVAAAKAYLTIDEALAVPRAWFADLHVHSDDTIGTNDTRYNLTYGRDVAGLDVVGYTANDFNITQDRWERAVDLIRTLHRDGSFVCYPGTEWCGNSCAGGDHNVVFLHGRRPAFPFDEQGRVARSFEWNEEMREHNIVPGAWPLEELWASYANDPEGHLLIPHVGGRRANLAWHHPQLERLIEVGSSWGHFPWFYQEAVARGYQLGASAAGDEHRGRCGGGVPGTAVFGTKGGLTGVLAPELTRSSIAAALRARHTWATTGERLVGLISVGDQVQGDAFEHDGPTRLDYRFLGEGGWDSLSAWDHTGCFWERDFQKEGGYSERRFRVRWGGARVRDRYRWAEWRGTVTLRNAVIHGYAAQGFEHREENAWREGATVIGFRSDTYGDADALEIDASGLEGATLVIEGRIDGYAKVGNPLAGNPFEHCPVFRWEIDGRELLEAGRLRRELGGTELFLAVERLSDAPLPREVSGSLVVDAVNGPHGFRPVYLLARQADDAKVWTSPVFIGFR</sequence>
<proteinExistence type="predicted"/>
<evidence type="ECO:0000313" key="1">
    <source>
        <dbReference type="EMBL" id="BBL70949.1"/>
    </source>
</evidence>
<name>A0A8D5AJM3_9GAMM</name>
<dbReference type="KEGG" id="moz:MoryE10_15550"/>
<dbReference type="InterPro" id="IPR022028">
    <property type="entry name" value="DUF3604"/>
</dbReference>
<gene>
    <name evidence="1" type="ORF">MoryE10_15550</name>
</gene>
<dbReference type="Proteomes" id="UP000824988">
    <property type="component" value="Chromosome"/>
</dbReference>
<keyword evidence="2" id="KW-1185">Reference proteome</keyword>
<protein>
    <recommendedName>
        <fullName evidence="3">DUF3604 domain-containing protein</fullName>
    </recommendedName>
</protein>
<dbReference type="Pfam" id="PF12228">
    <property type="entry name" value="DUF3604"/>
    <property type="match status" value="1"/>
</dbReference>
<reference evidence="1" key="1">
    <citation type="submission" date="2019-06" db="EMBL/GenBank/DDBJ databases">
        <title>Complete genome sequence of Methylogaea oryzae strain JCM16910.</title>
        <authorList>
            <person name="Asakawa S."/>
        </authorList>
    </citation>
    <scope>NUCLEOTIDE SEQUENCE</scope>
    <source>
        <strain evidence="1">E10</strain>
    </source>
</reference>
<evidence type="ECO:0000313" key="2">
    <source>
        <dbReference type="Proteomes" id="UP000824988"/>
    </source>
</evidence>
<accession>A0A8D5AJM3</accession>
<organism evidence="1 2">
    <name type="scientific">Methylogaea oryzae</name>
    <dbReference type="NCBI Taxonomy" id="1295382"/>
    <lineage>
        <taxon>Bacteria</taxon>
        <taxon>Pseudomonadati</taxon>
        <taxon>Pseudomonadota</taxon>
        <taxon>Gammaproteobacteria</taxon>
        <taxon>Methylococcales</taxon>
        <taxon>Methylococcaceae</taxon>
        <taxon>Methylogaea</taxon>
    </lineage>
</organism>
<dbReference type="EMBL" id="AP019782">
    <property type="protein sequence ID" value="BBL70949.1"/>
    <property type="molecule type" value="Genomic_DNA"/>
</dbReference>
<dbReference type="AlphaFoldDB" id="A0A8D5AJM3"/>